<gene>
    <name evidence="1" type="ORF">QZM52_14020</name>
</gene>
<protein>
    <recommendedName>
        <fullName evidence="3">Porin</fullName>
    </recommendedName>
</protein>
<accession>A0ABT8PBI1</accession>
<reference evidence="1" key="1">
    <citation type="submission" date="2023-07" db="EMBL/GenBank/DDBJ databases">
        <title>A collection of bacterial strains from the Burkholderia cepacia Research Laboratory and Repository.</title>
        <authorList>
            <person name="Lipuma J."/>
            <person name="Spilker T."/>
            <person name="Caverly L."/>
        </authorList>
    </citation>
    <scope>NUCLEOTIDE SEQUENCE</scope>
    <source>
        <strain evidence="1">AU42020</strain>
    </source>
</reference>
<name>A0ABT8PBI1_9BURK</name>
<proteinExistence type="predicted"/>
<comment type="caution">
    <text evidence="1">The sequence shown here is derived from an EMBL/GenBank/DDBJ whole genome shotgun (WGS) entry which is preliminary data.</text>
</comment>
<sequence>MSSLPQMMVGVRCRAVPQQRDHPLRERRHVRARAMHRADAAVQFQFAGPQLMLDPATLAALNLRRGASATTGVSIGLMTQF</sequence>
<evidence type="ECO:0000313" key="2">
    <source>
        <dbReference type="Proteomes" id="UP001171606"/>
    </source>
</evidence>
<evidence type="ECO:0008006" key="3">
    <source>
        <dbReference type="Google" id="ProtNLM"/>
    </source>
</evidence>
<organism evidence="1 2">
    <name type="scientific">Burkholderia metallica</name>
    <dbReference type="NCBI Taxonomy" id="488729"/>
    <lineage>
        <taxon>Bacteria</taxon>
        <taxon>Pseudomonadati</taxon>
        <taxon>Pseudomonadota</taxon>
        <taxon>Betaproteobacteria</taxon>
        <taxon>Burkholderiales</taxon>
        <taxon>Burkholderiaceae</taxon>
        <taxon>Burkholderia</taxon>
        <taxon>Burkholderia cepacia complex</taxon>
    </lineage>
</organism>
<evidence type="ECO:0000313" key="1">
    <source>
        <dbReference type="EMBL" id="MDN7932401.1"/>
    </source>
</evidence>
<dbReference type="EMBL" id="JAUJSQ010000004">
    <property type="protein sequence ID" value="MDN7932401.1"/>
    <property type="molecule type" value="Genomic_DNA"/>
</dbReference>
<dbReference type="Proteomes" id="UP001171606">
    <property type="component" value="Unassembled WGS sequence"/>
</dbReference>
<keyword evidence="2" id="KW-1185">Reference proteome</keyword>